<protein>
    <submittedName>
        <fullName evidence="1">Uncharacterized protein</fullName>
    </submittedName>
</protein>
<dbReference type="Proteomes" id="UP001293791">
    <property type="component" value="Unassembled WGS sequence"/>
</dbReference>
<accession>A0ABU5L6R5</accession>
<dbReference type="RefSeq" id="WP_322497331.1">
    <property type="nucleotide sequence ID" value="NZ_JARGYT010000006.1"/>
</dbReference>
<gene>
    <name evidence="1" type="ORF">Cyrtocomes_00180</name>
</gene>
<sequence length="169" mass="19146">MWKILSFLIFAFLLSSYSYSEEFFKAKSFENWDVLITFRDGKVGACHTVSKPFLDKADGYLTSLLALSYIEDGCFSLSVNLSEDVLFGEVGDVFVHVGKIKHKLRPKLRGANTFSSMQDKAILNDIIYESSALEGSLNVEIHMKNGTKTVDKYQVKKLLDSMIYIEKNC</sequence>
<keyword evidence="2" id="KW-1185">Reference proteome</keyword>
<reference evidence="1 2" key="1">
    <citation type="submission" date="2023-02" db="EMBL/GenBank/DDBJ databases">
        <title>Host association and intracellularity evolved multiple times independently in the Rickettsiales.</title>
        <authorList>
            <person name="Castelli M."/>
            <person name="Nardi T."/>
            <person name="Gammuto L."/>
            <person name="Bellinzona G."/>
            <person name="Sabaneyeva E."/>
            <person name="Potekhin A."/>
            <person name="Serra V."/>
            <person name="Petroni G."/>
            <person name="Sassera D."/>
        </authorList>
    </citation>
    <scope>NUCLEOTIDE SEQUENCE [LARGE SCALE GENOMIC DNA]</scope>
    <source>
        <strain evidence="1 2">BOD18</strain>
    </source>
</reference>
<name>A0ABU5L6R5_9RICK</name>
<evidence type="ECO:0000313" key="1">
    <source>
        <dbReference type="EMBL" id="MDZ5761822.1"/>
    </source>
</evidence>
<dbReference type="EMBL" id="JARGYT010000006">
    <property type="protein sequence ID" value="MDZ5761822.1"/>
    <property type="molecule type" value="Genomic_DNA"/>
</dbReference>
<evidence type="ECO:0000313" key="2">
    <source>
        <dbReference type="Proteomes" id="UP001293791"/>
    </source>
</evidence>
<comment type="caution">
    <text evidence="1">The sequence shown here is derived from an EMBL/GenBank/DDBJ whole genome shotgun (WGS) entry which is preliminary data.</text>
</comment>
<proteinExistence type="predicted"/>
<organism evidence="1 2">
    <name type="scientific">Candidatus Cyrtobacter comes</name>
    <dbReference type="NCBI Taxonomy" id="675776"/>
    <lineage>
        <taxon>Bacteria</taxon>
        <taxon>Pseudomonadati</taxon>
        <taxon>Pseudomonadota</taxon>
        <taxon>Alphaproteobacteria</taxon>
        <taxon>Rickettsiales</taxon>
        <taxon>Candidatus Midichloriaceae</taxon>
        <taxon>Candidatus Cyrtobacter</taxon>
    </lineage>
</organism>